<proteinExistence type="predicted"/>
<sequence>MSNLVVDLRNYPWSSYPRYLNLEAGKSSELVPIELQSVMSYFKTNADYERFTLDQADYAKSLEILKHHLFD</sequence>
<name>A0A1G1W9Q1_9BACT</name>
<comment type="caution">
    <text evidence="1">The sequence shown here is derived from an EMBL/GenBank/DDBJ whole genome shotgun (WGS) entry which is preliminary data.</text>
</comment>
<protein>
    <submittedName>
        <fullName evidence="1">Uncharacterized protein</fullName>
    </submittedName>
</protein>
<gene>
    <name evidence="1" type="ORF">A2172_01720</name>
</gene>
<dbReference type="STRING" id="1802593.A2172_01720"/>
<accession>A0A1G1W9Q1</accession>
<evidence type="ECO:0000313" key="1">
    <source>
        <dbReference type="EMBL" id="OGY24409.1"/>
    </source>
</evidence>
<dbReference type="EMBL" id="MHCP01000011">
    <property type="protein sequence ID" value="OGY24409.1"/>
    <property type="molecule type" value="Genomic_DNA"/>
</dbReference>
<reference evidence="1 2" key="1">
    <citation type="journal article" date="2016" name="Nat. Commun.">
        <title>Thousands of microbial genomes shed light on interconnected biogeochemical processes in an aquifer system.</title>
        <authorList>
            <person name="Anantharaman K."/>
            <person name="Brown C.T."/>
            <person name="Hug L.A."/>
            <person name="Sharon I."/>
            <person name="Castelle C.J."/>
            <person name="Probst A.J."/>
            <person name="Thomas B.C."/>
            <person name="Singh A."/>
            <person name="Wilkins M.J."/>
            <person name="Karaoz U."/>
            <person name="Brodie E.L."/>
            <person name="Williams K.H."/>
            <person name="Hubbard S.S."/>
            <person name="Banfield J.F."/>
        </authorList>
    </citation>
    <scope>NUCLEOTIDE SEQUENCE [LARGE SCALE GENOMIC DNA]</scope>
</reference>
<dbReference type="AlphaFoldDB" id="A0A1G1W9Q1"/>
<organism evidence="1 2">
    <name type="scientific">Candidatus Woykebacteria bacterium RBG_13_40_15</name>
    <dbReference type="NCBI Taxonomy" id="1802593"/>
    <lineage>
        <taxon>Bacteria</taxon>
        <taxon>Candidatus Woykeibacteriota</taxon>
    </lineage>
</organism>
<dbReference type="Proteomes" id="UP000176631">
    <property type="component" value="Unassembled WGS sequence"/>
</dbReference>
<evidence type="ECO:0000313" key="2">
    <source>
        <dbReference type="Proteomes" id="UP000176631"/>
    </source>
</evidence>